<reference evidence="2" key="1">
    <citation type="submission" date="2020-04" db="EMBL/GenBank/DDBJ databases">
        <authorList>
            <person name="Alioto T."/>
            <person name="Alioto T."/>
            <person name="Gomez Garrido J."/>
        </authorList>
    </citation>
    <scope>NUCLEOTIDE SEQUENCE</scope>
    <source>
        <strain evidence="2">A484AB</strain>
    </source>
</reference>
<dbReference type="SMART" id="SM00225">
    <property type="entry name" value="BTB"/>
    <property type="match status" value="1"/>
</dbReference>
<organism evidence="2 3">
    <name type="scientific">Paramuricea clavata</name>
    <name type="common">Red gorgonian</name>
    <name type="synonym">Violescent sea-whip</name>
    <dbReference type="NCBI Taxonomy" id="317549"/>
    <lineage>
        <taxon>Eukaryota</taxon>
        <taxon>Metazoa</taxon>
        <taxon>Cnidaria</taxon>
        <taxon>Anthozoa</taxon>
        <taxon>Octocorallia</taxon>
        <taxon>Malacalcyonacea</taxon>
        <taxon>Plexauridae</taxon>
        <taxon>Paramuricea</taxon>
    </lineage>
</organism>
<dbReference type="GO" id="GO:0022008">
    <property type="term" value="P:neurogenesis"/>
    <property type="evidence" value="ECO:0007669"/>
    <property type="project" value="TreeGrafter"/>
</dbReference>
<feature type="compositionally biased region" description="Polar residues" evidence="1">
    <location>
        <begin position="950"/>
        <end position="966"/>
    </location>
</feature>
<dbReference type="Proteomes" id="UP001152795">
    <property type="component" value="Unassembled WGS sequence"/>
</dbReference>
<protein>
    <submittedName>
        <fullName evidence="2">BTB POZ domain-containing 6-like</fullName>
    </submittedName>
</protein>
<sequence length="1292" mass="143472">MASLEVTDMDWDWQATKGSVLERSRHMLNNPTLSDVFITCEGSEQKFYAHKYVLCTSSSVFHGMFNGGFASMLSNSIHIQDSDPASIMEFLAFLYTDECNLTTSNIVSVMFLAKKYSVSSLIQKCTKEVSDVLEPSKVLNILQEAMRYDLSELVDECWKTVESHTSDVAKSDGFYSVNHETLISLLKRKNLQIPEIDLFQAVLRWADYQCSKNNLEATPENRRNVIGDAIYEIRFLAMTQEEFAQLVSPTRLLSTNEMVPIYERFNGIYSPELEWGEATREQEFTTIKCPKFSPSKVVPKSLSDNTYFFLSFSVNKDISLHGVRLNTGPNKATLYVKQTEPDGSLGAETPYTNVISGYVAFPTPVAISSNSVVMLLAVIGGSSFGYYEWVDKNVLEVGDIVVTFTEAYLPYSCDLGSVQSEGHFDEIVVSHVNSAQPPCHSQKLRDILTFTKAAKHLFLMVLISSVKSRQGQFEEEKSTIQPNQLRKCERLHKRKARFLKRTSDFESRKMLALPSIAIPWGIIPDTGRRGHCRNSIPHCVDLDVMMEPVLYFPRTVSGSRSRVRADVGGKEEGLKERPRTGPNKETFEERNHLTSAYRLSPKNVGTPAPTPATPGTRDSRRHRSGLRRTNTKDSLSRTRLDGVSEVQHGALYGNYPKEIPAVPSENSKAQNDQAILEVAESNRETLESIGNELSKLSLSLNNTDNDSSQKNIEAQSLGLDKVPGSESAMSDRAVSPSSRTNIPSDIWAELRSGGGFDHRRITPRSNLDVPNSDRPRTLLRGYHSSLGLSIYSYTGESNWKPHPPRLPKSFTYMGVYKPAILPKMPAALTVVPVPSTTRPSHITEPREVKVRLSKVHSIRIPPVPAGSPVPNMDIATASSDSIVANSSTEVLRQTGNCGGVSQSLASLTQGETSEERISIPEEGSQEREYLISREVIQETGVELPQDSEDQNAGTDVSRQESHGATVTEETLQDLMNSDKYTVEDTLRLLDVLAGETDEFMGTLPSDTCTKSEVTCPKPNVARSTSDTSLIKVETETSTNGETANAPMEEKRSKQEIACAKDEITCTKDEITCVEDETKGLSDDVTCTKDEVTRPESQVASAKDEVTCPDNKVTCTKDESTCPTDDNTCTKDEVTYETREESIATRDNTPVSIEIDENGTDSTCEIIEESIEVNNDKSDFSMEKENLVSPDKLNAQMSSHKSSPTRDIQGSFRSLIFPGDDVRSILSDTSFIPKVPSDFALVPYDVESELLLPIKIDSDLLLLNDDSFTDLSLEDDRIKTDDDEVQKRDNCTE</sequence>
<name>A0A6S7G3G6_PARCT</name>
<dbReference type="InterPro" id="IPR000210">
    <property type="entry name" value="BTB/POZ_dom"/>
</dbReference>
<gene>
    <name evidence="2" type="ORF">PACLA_8A028352</name>
</gene>
<evidence type="ECO:0000313" key="2">
    <source>
        <dbReference type="EMBL" id="CAB3983379.1"/>
    </source>
</evidence>
<accession>A0A6S7G3G6</accession>
<comment type="caution">
    <text evidence="2">The sequence shown here is derived from an EMBL/GenBank/DDBJ whole genome shotgun (WGS) entry which is preliminary data.</text>
</comment>
<dbReference type="PANTHER" id="PTHR45774">
    <property type="entry name" value="BTB/POZ DOMAIN-CONTAINING"/>
    <property type="match status" value="1"/>
</dbReference>
<dbReference type="GO" id="GO:0005829">
    <property type="term" value="C:cytosol"/>
    <property type="evidence" value="ECO:0007669"/>
    <property type="project" value="TreeGrafter"/>
</dbReference>
<dbReference type="PANTHER" id="PTHR45774:SF3">
    <property type="entry name" value="BTB (POZ) DOMAIN-CONTAINING 2B-RELATED"/>
    <property type="match status" value="1"/>
</dbReference>
<keyword evidence="3" id="KW-1185">Reference proteome</keyword>
<dbReference type="Gene3D" id="1.25.40.420">
    <property type="match status" value="1"/>
</dbReference>
<feature type="region of interest" description="Disordered" evidence="1">
    <location>
        <begin position="560"/>
        <end position="639"/>
    </location>
</feature>
<dbReference type="InterPro" id="IPR011333">
    <property type="entry name" value="SKP1/BTB/POZ_sf"/>
</dbReference>
<dbReference type="EMBL" id="CACRXK020000605">
    <property type="protein sequence ID" value="CAB3983379.1"/>
    <property type="molecule type" value="Genomic_DNA"/>
</dbReference>
<feature type="compositionally biased region" description="Basic and acidic residues" evidence="1">
    <location>
        <begin position="563"/>
        <end position="579"/>
    </location>
</feature>
<feature type="region of interest" description="Disordered" evidence="1">
    <location>
        <begin position="941"/>
        <end position="966"/>
    </location>
</feature>
<evidence type="ECO:0000313" key="3">
    <source>
        <dbReference type="Proteomes" id="UP001152795"/>
    </source>
</evidence>
<dbReference type="Pfam" id="PF07707">
    <property type="entry name" value="BACK"/>
    <property type="match status" value="1"/>
</dbReference>
<dbReference type="SUPFAM" id="SSF54695">
    <property type="entry name" value="POZ domain"/>
    <property type="match status" value="1"/>
</dbReference>
<feature type="compositionally biased region" description="Basic and acidic residues" evidence="1">
    <location>
        <begin position="630"/>
        <end position="639"/>
    </location>
</feature>
<feature type="region of interest" description="Disordered" evidence="1">
    <location>
        <begin position="717"/>
        <end position="741"/>
    </location>
</feature>
<dbReference type="InterPro" id="IPR011705">
    <property type="entry name" value="BACK"/>
</dbReference>
<dbReference type="OrthoDB" id="9979965at2759"/>
<dbReference type="Gene3D" id="3.30.710.10">
    <property type="entry name" value="Potassium Channel Kv1.1, Chain A"/>
    <property type="match status" value="1"/>
</dbReference>
<proteinExistence type="predicted"/>
<dbReference type="Pfam" id="PF00651">
    <property type="entry name" value="BTB"/>
    <property type="match status" value="1"/>
</dbReference>
<dbReference type="SMART" id="SM00875">
    <property type="entry name" value="BACK"/>
    <property type="match status" value="1"/>
</dbReference>
<evidence type="ECO:0000256" key="1">
    <source>
        <dbReference type="SAM" id="MobiDB-lite"/>
    </source>
</evidence>
<dbReference type="PROSITE" id="PS50097">
    <property type="entry name" value="BTB"/>
    <property type="match status" value="1"/>
</dbReference>